<feature type="region of interest" description="Disordered" evidence="1">
    <location>
        <begin position="1"/>
        <end position="43"/>
    </location>
</feature>
<dbReference type="Proteomes" id="UP000272010">
    <property type="component" value="Chromosome"/>
</dbReference>
<evidence type="ECO:0000256" key="1">
    <source>
        <dbReference type="SAM" id="MobiDB-lite"/>
    </source>
</evidence>
<organism evidence="2 3">
    <name type="scientific">Paracoccus yeei</name>
    <dbReference type="NCBI Taxonomy" id="147645"/>
    <lineage>
        <taxon>Bacteria</taxon>
        <taxon>Pseudomonadati</taxon>
        <taxon>Pseudomonadota</taxon>
        <taxon>Alphaproteobacteria</taxon>
        <taxon>Rhodobacterales</taxon>
        <taxon>Paracoccaceae</taxon>
        <taxon>Paracoccus</taxon>
    </lineage>
</organism>
<name>A0A386UP58_9RHOB</name>
<evidence type="ECO:0000313" key="2">
    <source>
        <dbReference type="EMBL" id="AYF02504.1"/>
    </source>
</evidence>
<reference evidence="3" key="1">
    <citation type="submission" date="2018-07" db="EMBL/GenBank/DDBJ databases">
        <title>Genome Structure of the Opportunistic Pathogen Paracoccus yeei (Alphaproteobacteria) and Identification of Putative Virulence Factors.</title>
        <authorList>
            <person name="Lasek R."/>
            <person name="Szuplewska M."/>
            <person name="Mitura M."/>
            <person name="Decewicz P."/>
            <person name="Chmielowska C."/>
            <person name="Pawlot A."/>
            <person name="Sentkowska D."/>
            <person name="Czarnecki J."/>
            <person name="Bartosik D."/>
        </authorList>
    </citation>
    <scope>NUCLEOTIDE SEQUENCE [LARGE SCALE GENOMIC DNA]</scope>
    <source>
        <strain evidence="3">CCUG 32053</strain>
    </source>
</reference>
<sequence length="43" mass="4870">MPARPPGTKNGFRRNRMHPSPFRRRGLKPAGMIVSSLTRPLAR</sequence>
<dbReference type="AlphaFoldDB" id="A0A386UP58"/>
<gene>
    <name evidence="2" type="ORF">PY32053_02916</name>
</gene>
<protein>
    <submittedName>
        <fullName evidence="2">Uncharacterized protein</fullName>
    </submittedName>
</protein>
<accession>A0A386UP58</accession>
<proteinExistence type="predicted"/>
<evidence type="ECO:0000313" key="3">
    <source>
        <dbReference type="Proteomes" id="UP000272010"/>
    </source>
</evidence>
<feature type="compositionally biased region" description="Basic residues" evidence="1">
    <location>
        <begin position="11"/>
        <end position="27"/>
    </location>
</feature>
<dbReference type="EMBL" id="CP031078">
    <property type="protein sequence ID" value="AYF02504.1"/>
    <property type="molecule type" value="Genomic_DNA"/>
</dbReference>